<dbReference type="EMBL" id="BMJV01000002">
    <property type="protein sequence ID" value="GGG68770.1"/>
    <property type="molecule type" value="Genomic_DNA"/>
</dbReference>
<proteinExistence type="predicted"/>
<evidence type="ECO:0000256" key="1">
    <source>
        <dbReference type="SAM" id="Phobius"/>
    </source>
</evidence>
<evidence type="ECO:0000259" key="2">
    <source>
        <dbReference type="Pfam" id="PF18186"/>
    </source>
</evidence>
<name>A0A8J3EFA2_9RHOB</name>
<dbReference type="InterPro" id="IPR040811">
    <property type="entry name" value="SLATT_4"/>
</dbReference>
<gene>
    <name evidence="3" type="ORF">GCM10011415_15020</name>
</gene>
<reference evidence="3" key="1">
    <citation type="journal article" date="2014" name="Int. J. Syst. Evol. Microbiol.">
        <title>Complete genome sequence of Corynebacterium casei LMG S-19264T (=DSM 44701T), isolated from a smear-ripened cheese.</title>
        <authorList>
            <consortium name="US DOE Joint Genome Institute (JGI-PGF)"/>
            <person name="Walter F."/>
            <person name="Albersmeier A."/>
            <person name="Kalinowski J."/>
            <person name="Ruckert C."/>
        </authorList>
    </citation>
    <scope>NUCLEOTIDE SEQUENCE</scope>
    <source>
        <strain evidence="3">CGMCC 1.15762</strain>
    </source>
</reference>
<protein>
    <recommendedName>
        <fullName evidence="2">SMODS and SLOG-associating 2TM effector domain-containing protein</fullName>
    </recommendedName>
</protein>
<keyword evidence="1" id="KW-0472">Membrane</keyword>
<organism evidence="3 4">
    <name type="scientific">Salipiger pallidus</name>
    <dbReference type="NCBI Taxonomy" id="1775170"/>
    <lineage>
        <taxon>Bacteria</taxon>
        <taxon>Pseudomonadati</taxon>
        <taxon>Pseudomonadota</taxon>
        <taxon>Alphaproteobacteria</taxon>
        <taxon>Rhodobacterales</taxon>
        <taxon>Roseobacteraceae</taxon>
        <taxon>Salipiger</taxon>
    </lineage>
</organism>
<keyword evidence="4" id="KW-1185">Reference proteome</keyword>
<sequence>MQPNYDIAFEDQVRECFGRVVYTHKTHERMADRCAATLRRYKMAQIALSALTSAGAVGVIAIDQKWVEIATVVVSFLTLFVAAYLKNFDPGAIAQKHRDAAAKLWNVRECYLSLLTDLVRLEHEAAVERRDELQAALAALYASAPQTDGKAYREAQHRLKKLEDMTFSDDEIDCFLPFSLKRSGGRPKPIEIRPGEGKS</sequence>
<accession>A0A8J3EFA2</accession>
<keyword evidence="1" id="KW-1133">Transmembrane helix</keyword>
<comment type="caution">
    <text evidence="3">The sequence shown here is derived from an EMBL/GenBank/DDBJ whole genome shotgun (WGS) entry which is preliminary data.</text>
</comment>
<evidence type="ECO:0000313" key="4">
    <source>
        <dbReference type="Proteomes" id="UP000617145"/>
    </source>
</evidence>
<dbReference type="RefSeq" id="WP_188789590.1">
    <property type="nucleotide sequence ID" value="NZ_BMJV01000002.1"/>
</dbReference>
<dbReference type="Pfam" id="PF18186">
    <property type="entry name" value="SLATT_4"/>
    <property type="match status" value="1"/>
</dbReference>
<feature type="domain" description="SMODS and SLOG-associating 2TM effector" evidence="2">
    <location>
        <begin position="9"/>
        <end position="171"/>
    </location>
</feature>
<dbReference type="NCBIfam" id="NF033632">
    <property type="entry name" value="SLATT_4"/>
    <property type="match status" value="1"/>
</dbReference>
<keyword evidence="1" id="KW-0812">Transmembrane</keyword>
<feature type="transmembrane region" description="Helical" evidence="1">
    <location>
        <begin position="43"/>
        <end position="62"/>
    </location>
</feature>
<evidence type="ECO:0000313" key="3">
    <source>
        <dbReference type="EMBL" id="GGG68770.1"/>
    </source>
</evidence>
<reference evidence="3" key="2">
    <citation type="submission" date="2020-09" db="EMBL/GenBank/DDBJ databases">
        <authorList>
            <person name="Sun Q."/>
            <person name="Zhou Y."/>
        </authorList>
    </citation>
    <scope>NUCLEOTIDE SEQUENCE</scope>
    <source>
        <strain evidence="3">CGMCC 1.15762</strain>
    </source>
</reference>
<dbReference type="Proteomes" id="UP000617145">
    <property type="component" value="Unassembled WGS sequence"/>
</dbReference>
<feature type="transmembrane region" description="Helical" evidence="1">
    <location>
        <begin position="68"/>
        <end position="85"/>
    </location>
</feature>
<dbReference type="AlphaFoldDB" id="A0A8J3EFA2"/>